<dbReference type="EMBL" id="JBCGBO010000005">
    <property type="protein sequence ID" value="KAK9198728.1"/>
    <property type="molecule type" value="Genomic_DNA"/>
</dbReference>
<keyword evidence="3" id="KW-0347">Helicase</keyword>
<dbReference type="Pfam" id="PF00270">
    <property type="entry name" value="DEAD"/>
    <property type="match status" value="1"/>
</dbReference>
<evidence type="ECO:0000313" key="8">
    <source>
        <dbReference type="Proteomes" id="UP001428341"/>
    </source>
</evidence>
<dbReference type="FunFam" id="3.40.50.300:FF:003287">
    <property type="entry name" value="U5 small nuclear ribonucleoprotein 200 kDa helicase"/>
    <property type="match status" value="1"/>
</dbReference>
<name>A0AAP0M4S9_9ROSI</name>
<dbReference type="PANTHER" id="PTHR47961">
    <property type="entry name" value="DNA POLYMERASE THETA, PUTATIVE (AFU_ORTHOLOGUE AFUA_1G05260)-RELATED"/>
    <property type="match status" value="1"/>
</dbReference>
<accession>A0AAP0M4S9</accession>
<dbReference type="Pfam" id="PF24557">
    <property type="entry name" value="DExH14_plug"/>
    <property type="match status" value="1"/>
</dbReference>
<proteinExistence type="predicted"/>
<dbReference type="Proteomes" id="UP001428341">
    <property type="component" value="Unassembled WGS sequence"/>
</dbReference>
<dbReference type="GO" id="GO:0005524">
    <property type="term" value="F:ATP binding"/>
    <property type="evidence" value="ECO:0007669"/>
    <property type="project" value="UniProtKB-KW"/>
</dbReference>
<dbReference type="InterPro" id="IPR056379">
    <property type="entry name" value="DExH14_plug"/>
</dbReference>
<evidence type="ECO:0000256" key="3">
    <source>
        <dbReference type="ARBA" id="ARBA00022806"/>
    </source>
</evidence>
<dbReference type="SMART" id="SM00487">
    <property type="entry name" value="DEXDc"/>
    <property type="match status" value="1"/>
</dbReference>
<evidence type="ECO:0000256" key="2">
    <source>
        <dbReference type="ARBA" id="ARBA00022801"/>
    </source>
</evidence>
<keyword evidence="2" id="KW-0378">Hydrolase</keyword>
<dbReference type="GO" id="GO:0016787">
    <property type="term" value="F:hydrolase activity"/>
    <property type="evidence" value="ECO:0007669"/>
    <property type="project" value="UniProtKB-KW"/>
</dbReference>
<keyword evidence="8" id="KW-1185">Reference proteome</keyword>
<feature type="compositionally biased region" description="Polar residues" evidence="5">
    <location>
        <begin position="229"/>
        <end position="248"/>
    </location>
</feature>
<keyword evidence="1" id="KW-0547">Nucleotide-binding</keyword>
<reference evidence="7 8" key="1">
    <citation type="submission" date="2024-05" db="EMBL/GenBank/DDBJ databases">
        <title>Haplotype-resolved chromosome-level genome assembly of Huyou (Citrus changshanensis).</title>
        <authorList>
            <person name="Miao C."/>
            <person name="Chen W."/>
            <person name="Wu Y."/>
            <person name="Wang L."/>
            <person name="Zhao S."/>
            <person name="Grierson D."/>
            <person name="Xu C."/>
            <person name="Chen K."/>
        </authorList>
    </citation>
    <scope>NUCLEOTIDE SEQUENCE [LARGE SCALE GENOMIC DNA]</scope>
    <source>
        <strain evidence="7">01-14</strain>
        <tissue evidence="7">Leaf</tissue>
    </source>
</reference>
<feature type="compositionally biased region" description="Basic and acidic residues" evidence="5">
    <location>
        <begin position="249"/>
        <end position="260"/>
    </location>
</feature>
<organism evidence="7 8">
    <name type="scientific">Citrus x changshan-huyou</name>
    <dbReference type="NCBI Taxonomy" id="2935761"/>
    <lineage>
        <taxon>Eukaryota</taxon>
        <taxon>Viridiplantae</taxon>
        <taxon>Streptophyta</taxon>
        <taxon>Embryophyta</taxon>
        <taxon>Tracheophyta</taxon>
        <taxon>Spermatophyta</taxon>
        <taxon>Magnoliopsida</taxon>
        <taxon>eudicotyledons</taxon>
        <taxon>Gunneridae</taxon>
        <taxon>Pentapetalae</taxon>
        <taxon>rosids</taxon>
        <taxon>malvids</taxon>
        <taxon>Sapindales</taxon>
        <taxon>Rutaceae</taxon>
        <taxon>Aurantioideae</taxon>
        <taxon>Citrus</taxon>
    </lineage>
</organism>
<evidence type="ECO:0000256" key="4">
    <source>
        <dbReference type="ARBA" id="ARBA00022840"/>
    </source>
</evidence>
<keyword evidence="4" id="KW-0067">ATP-binding</keyword>
<dbReference type="AlphaFoldDB" id="A0AAP0M4S9"/>
<dbReference type="PROSITE" id="PS51192">
    <property type="entry name" value="HELICASE_ATP_BIND_1"/>
    <property type="match status" value="1"/>
</dbReference>
<feature type="region of interest" description="Disordered" evidence="5">
    <location>
        <begin position="228"/>
        <end position="274"/>
    </location>
</feature>
<dbReference type="GO" id="GO:0003676">
    <property type="term" value="F:nucleic acid binding"/>
    <property type="evidence" value="ECO:0007669"/>
    <property type="project" value="InterPro"/>
</dbReference>
<evidence type="ECO:0000313" key="7">
    <source>
        <dbReference type="EMBL" id="KAK9198728.1"/>
    </source>
</evidence>
<comment type="caution">
    <text evidence="7">The sequence shown here is derived from an EMBL/GenBank/DDBJ whole genome shotgun (WGS) entry which is preliminary data.</text>
</comment>
<dbReference type="InterPro" id="IPR011545">
    <property type="entry name" value="DEAD/DEAH_box_helicase_dom"/>
</dbReference>
<evidence type="ECO:0000256" key="5">
    <source>
        <dbReference type="SAM" id="MobiDB-lite"/>
    </source>
</evidence>
<gene>
    <name evidence="7" type="ORF">WN944_013914</name>
</gene>
<sequence>MPSEEFGEIALAAYHLFGRPAEEEDNSVNRNIVEKKSKMQTLIGHAVSDASVYKVASLAQRLSKLQPSEHNVTLFSESLENGSSDDFEFGSDLVFRAPARFLVDGSFEDGALMGDESIAPSSFHDGWYDGSDSMDYNSAADGRNFNLSWLRDACDRIVRQSISQLSRDDLAMAICRVLDSDKPGEEIAGDLLDLVGDSAFETVQDLISHRKQLVDAIRHGMLLLKSEKTASNSQSRMPSYGTQVTVQTESERQIDKLRRKEEKRHRRGTEYAAENDVSSTSFSSLIEASERKNPLDGLIGSGQGSMAVTALPQGTVRKHLKGYEEVIIPPTPTAQMKPGEKLIEIKELDEFAQAAFHGYKSLNRIQSRIFQTVYYTNENILVCAPTGAGKTNIAMISILHEIGQHFRDGYLHKDEFKIVYVAPMKALAAEVTRTFSSRLSPLNMIVRELTGDMQLSRNELEETQMIVTTPEKWDVITRKSSDMSLSMLVKLLIIDEVHLLNDDRGPVIEALVARTLRQILMTI</sequence>
<dbReference type="InterPro" id="IPR014001">
    <property type="entry name" value="Helicase_ATP-bd"/>
</dbReference>
<dbReference type="InterPro" id="IPR050474">
    <property type="entry name" value="Hel308_SKI2-like"/>
</dbReference>
<evidence type="ECO:0000256" key="1">
    <source>
        <dbReference type="ARBA" id="ARBA00022741"/>
    </source>
</evidence>
<dbReference type="PANTHER" id="PTHR47961:SF13">
    <property type="entry name" value="ACTIVATING SIGNAL COINTEGRATOR 1 COMPLEX SUBUNIT 3"/>
    <property type="match status" value="1"/>
</dbReference>
<evidence type="ECO:0000259" key="6">
    <source>
        <dbReference type="PROSITE" id="PS51192"/>
    </source>
</evidence>
<protein>
    <recommendedName>
        <fullName evidence="6">Helicase ATP-binding domain-containing protein</fullName>
    </recommendedName>
</protein>
<feature type="domain" description="Helicase ATP-binding" evidence="6">
    <location>
        <begin position="371"/>
        <end position="523"/>
    </location>
</feature>
<dbReference type="InterPro" id="IPR027417">
    <property type="entry name" value="P-loop_NTPase"/>
</dbReference>
<dbReference type="Gene3D" id="3.40.50.300">
    <property type="entry name" value="P-loop containing nucleotide triphosphate hydrolases"/>
    <property type="match status" value="1"/>
</dbReference>
<dbReference type="GO" id="GO:0004386">
    <property type="term" value="F:helicase activity"/>
    <property type="evidence" value="ECO:0007669"/>
    <property type="project" value="UniProtKB-KW"/>
</dbReference>
<dbReference type="SUPFAM" id="SSF52540">
    <property type="entry name" value="P-loop containing nucleoside triphosphate hydrolases"/>
    <property type="match status" value="1"/>
</dbReference>